<evidence type="ECO:0000256" key="9">
    <source>
        <dbReference type="HAMAP-Rule" id="MF_00542"/>
    </source>
</evidence>
<evidence type="ECO:0000256" key="6">
    <source>
        <dbReference type="ARBA" id="ARBA00022777"/>
    </source>
</evidence>
<dbReference type="PIRSF" id="PIRSF036458">
    <property type="entry name" value="Butyrate_kin"/>
    <property type="match status" value="1"/>
</dbReference>
<evidence type="ECO:0000256" key="3">
    <source>
        <dbReference type="ARBA" id="ARBA00022490"/>
    </source>
</evidence>
<evidence type="ECO:0000256" key="2">
    <source>
        <dbReference type="ARBA" id="ARBA00008748"/>
    </source>
</evidence>
<evidence type="ECO:0000313" key="12">
    <source>
        <dbReference type="Proteomes" id="UP000243406"/>
    </source>
</evidence>
<keyword evidence="7 9" id="KW-0067">ATP-binding</keyword>
<dbReference type="Gene3D" id="3.30.420.40">
    <property type="match status" value="2"/>
</dbReference>
<comment type="subcellular location">
    <subcellularLocation>
        <location evidence="1 9">Cytoplasm</location>
    </subcellularLocation>
</comment>
<dbReference type="RefSeq" id="WP_079589071.1">
    <property type="nucleotide sequence ID" value="NZ_FUYN01000002.1"/>
</dbReference>
<dbReference type="Proteomes" id="UP000243406">
    <property type="component" value="Unassembled WGS sequence"/>
</dbReference>
<evidence type="ECO:0000256" key="4">
    <source>
        <dbReference type="ARBA" id="ARBA00022679"/>
    </source>
</evidence>
<dbReference type="PRINTS" id="PR00471">
    <property type="entry name" value="ACETATEKNASE"/>
</dbReference>
<dbReference type="PANTHER" id="PTHR21060">
    <property type="entry name" value="ACETATE KINASE"/>
    <property type="match status" value="1"/>
</dbReference>
<comment type="catalytic activity">
    <reaction evidence="8 9">
        <text>butanoate + ATP = butanoyl phosphate + ADP</text>
        <dbReference type="Rhea" id="RHEA:13585"/>
        <dbReference type="ChEBI" id="CHEBI:17968"/>
        <dbReference type="ChEBI" id="CHEBI:30616"/>
        <dbReference type="ChEBI" id="CHEBI:58079"/>
        <dbReference type="ChEBI" id="CHEBI:456216"/>
        <dbReference type="EC" id="2.7.2.7"/>
    </reaction>
</comment>
<dbReference type="GO" id="GO:0006083">
    <property type="term" value="P:acetate metabolic process"/>
    <property type="evidence" value="ECO:0007669"/>
    <property type="project" value="TreeGrafter"/>
</dbReference>
<keyword evidence="5 9" id="KW-0547">Nucleotide-binding</keyword>
<evidence type="ECO:0000256" key="7">
    <source>
        <dbReference type="ARBA" id="ARBA00022840"/>
    </source>
</evidence>
<sequence>MKYNILAINPGSTSTKLALYENDKEIFCNTLEHSAEEIEKYDKIQDQFEMRKNLVISSLLEKGYDIKSLSAVVGRGGMVPKVKSGAYKVNETMVDRLKFNPVIEHASNLGALIAYEIANEVNISAYIYDSVRVDELKDVARISGMPEIPRTSTSHALNSRAMAMKVAKMNGKKYSDMNFVVAHLGGGISVSVHEKGRMVDILADDEGPFSPERAGRVPCKELIDLCYSGEFDKKTMNKKLRGNGGLKAYLNTVDVREVEEMIERNDEKAKLVLEAMAYQVAKGIGDLSTVVEGKVDAIVLTGGIAYSKRITALIKKRVEFIAPVEIMPGENEMESLAMGIQRVLKGEEEASEYSE</sequence>
<dbReference type="PROSITE" id="PS01075">
    <property type="entry name" value="ACETATE_KINASE_1"/>
    <property type="match status" value="1"/>
</dbReference>
<dbReference type="EMBL" id="FUYN01000002">
    <property type="protein sequence ID" value="SKB38000.1"/>
    <property type="molecule type" value="Genomic_DNA"/>
</dbReference>
<dbReference type="HAMAP" id="MF_00542">
    <property type="entry name" value="Butyrate_kinase"/>
    <property type="match status" value="1"/>
</dbReference>
<dbReference type="GO" id="GO:0047761">
    <property type="term" value="F:butyrate kinase activity"/>
    <property type="evidence" value="ECO:0007669"/>
    <property type="project" value="UniProtKB-UniRule"/>
</dbReference>
<protein>
    <recommendedName>
        <fullName evidence="9">Probable butyrate kinase</fullName>
        <shortName evidence="9">BK</shortName>
        <ecNumber evidence="9">2.7.2.7</ecNumber>
    </recommendedName>
    <alternativeName>
        <fullName evidence="9">Branched-chain carboxylic acid kinase</fullName>
    </alternativeName>
</protein>
<evidence type="ECO:0000256" key="8">
    <source>
        <dbReference type="ARBA" id="ARBA00048596"/>
    </source>
</evidence>
<keyword evidence="12" id="KW-1185">Reference proteome</keyword>
<dbReference type="SUPFAM" id="SSF53067">
    <property type="entry name" value="Actin-like ATPase domain"/>
    <property type="match status" value="2"/>
</dbReference>
<dbReference type="InterPro" id="IPR043129">
    <property type="entry name" value="ATPase_NBD"/>
</dbReference>
<accession>A0A1T5AT83</accession>
<evidence type="ECO:0000313" key="11">
    <source>
        <dbReference type="EMBL" id="SKB38000.1"/>
    </source>
</evidence>
<evidence type="ECO:0000256" key="1">
    <source>
        <dbReference type="ARBA" id="ARBA00004496"/>
    </source>
</evidence>
<dbReference type="GO" id="GO:0008776">
    <property type="term" value="F:acetate kinase activity"/>
    <property type="evidence" value="ECO:0007669"/>
    <property type="project" value="TreeGrafter"/>
</dbReference>
<dbReference type="NCBIfam" id="TIGR02707">
    <property type="entry name" value="butyr_kinase"/>
    <property type="match status" value="1"/>
</dbReference>
<dbReference type="GO" id="GO:0005524">
    <property type="term" value="F:ATP binding"/>
    <property type="evidence" value="ECO:0007669"/>
    <property type="project" value="UniProtKB-KW"/>
</dbReference>
<dbReference type="NCBIfam" id="NF002834">
    <property type="entry name" value="PRK03011.1-5"/>
    <property type="match status" value="1"/>
</dbReference>
<dbReference type="CDD" id="cd24011">
    <property type="entry name" value="ASKHA_NBD_BK"/>
    <property type="match status" value="1"/>
</dbReference>
<keyword evidence="3 9" id="KW-0963">Cytoplasm</keyword>
<dbReference type="PROSITE" id="PS01076">
    <property type="entry name" value="ACETATE_KINASE_2"/>
    <property type="match status" value="1"/>
</dbReference>
<organism evidence="11 12">
    <name type="scientific">Acetoanaerobium noterae</name>
    <dbReference type="NCBI Taxonomy" id="745369"/>
    <lineage>
        <taxon>Bacteria</taxon>
        <taxon>Bacillati</taxon>
        <taxon>Bacillota</taxon>
        <taxon>Clostridia</taxon>
        <taxon>Peptostreptococcales</taxon>
        <taxon>Filifactoraceae</taxon>
        <taxon>Acetoanaerobium</taxon>
    </lineage>
</organism>
<dbReference type="AlphaFoldDB" id="A0A1T5AT83"/>
<dbReference type="Pfam" id="PF00871">
    <property type="entry name" value="Acetate_kinase"/>
    <property type="match status" value="1"/>
</dbReference>
<gene>
    <name evidence="9" type="primary">buk</name>
    <name evidence="11" type="ORF">SAMN02745120_1158</name>
</gene>
<evidence type="ECO:0000256" key="5">
    <source>
        <dbReference type="ARBA" id="ARBA00022741"/>
    </source>
</evidence>
<dbReference type="OrthoDB" id="9771859at2"/>
<dbReference type="GO" id="GO:0005737">
    <property type="term" value="C:cytoplasm"/>
    <property type="evidence" value="ECO:0007669"/>
    <property type="project" value="UniProtKB-SubCell"/>
</dbReference>
<dbReference type="PANTHER" id="PTHR21060:SF3">
    <property type="entry name" value="BUTYRATE KINASE 2-RELATED"/>
    <property type="match status" value="1"/>
</dbReference>
<reference evidence="12" key="1">
    <citation type="submission" date="2017-02" db="EMBL/GenBank/DDBJ databases">
        <authorList>
            <person name="Varghese N."/>
            <person name="Submissions S."/>
        </authorList>
    </citation>
    <scope>NUCLEOTIDE SEQUENCE [LARGE SCALE GENOMIC DNA]</scope>
    <source>
        <strain evidence="12">ATCC 35199</strain>
    </source>
</reference>
<dbReference type="InterPro" id="IPR023865">
    <property type="entry name" value="Aliphatic_acid_kinase_CS"/>
</dbReference>
<proteinExistence type="inferred from homology"/>
<evidence type="ECO:0000256" key="10">
    <source>
        <dbReference type="RuleBase" id="RU003835"/>
    </source>
</evidence>
<dbReference type="InterPro" id="IPR011245">
    <property type="entry name" value="Butyrate_kin"/>
</dbReference>
<dbReference type="EC" id="2.7.2.7" evidence="9"/>
<comment type="similarity">
    <text evidence="2 9 10">Belongs to the acetokinase family.</text>
</comment>
<dbReference type="InterPro" id="IPR000890">
    <property type="entry name" value="Aliphatic_acid_kin_short-chain"/>
</dbReference>
<keyword evidence="4 9" id="KW-0808">Transferase</keyword>
<name>A0A1T5AT83_9FIRM</name>
<keyword evidence="6 9" id="KW-0418">Kinase</keyword>